<evidence type="ECO:0000256" key="8">
    <source>
        <dbReference type="SAM" id="SignalP"/>
    </source>
</evidence>
<protein>
    <submittedName>
        <fullName evidence="11">Variant surface glycoprotein 1125.4156</fullName>
    </submittedName>
</protein>
<keyword evidence="7" id="KW-0449">Lipoprotein</keyword>
<evidence type="ECO:0000256" key="7">
    <source>
        <dbReference type="ARBA" id="ARBA00023288"/>
    </source>
</evidence>
<keyword evidence="3" id="KW-1003">Cell membrane</keyword>
<evidence type="ECO:0000313" key="11">
    <source>
        <dbReference type="EMBL" id="APD74687.1"/>
    </source>
</evidence>
<keyword evidence="6" id="KW-0325">Glycoprotein</keyword>
<dbReference type="InterPro" id="IPR019609">
    <property type="entry name" value="Variant_surf_glycoprt_trypan_C"/>
</dbReference>
<keyword evidence="4" id="KW-0336">GPI-anchor</keyword>
<dbReference type="Gene3D" id="3.30.1680.30">
    <property type="match status" value="1"/>
</dbReference>
<evidence type="ECO:0000259" key="9">
    <source>
        <dbReference type="Pfam" id="PF00913"/>
    </source>
</evidence>
<evidence type="ECO:0000256" key="1">
    <source>
        <dbReference type="ARBA" id="ARBA00002523"/>
    </source>
</evidence>
<evidence type="ECO:0000256" key="2">
    <source>
        <dbReference type="ARBA" id="ARBA00004609"/>
    </source>
</evidence>
<dbReference type="GO" id="GO:0098552">
    <property type="term" value="C:side of membrane"/>
    <property type="evidence" value="ECO:0007669"/>
    <property type="project" value="UniProtKB-KW"/>
</dbReference>
<evidence type="ECO:0000256" key="6">
    <source>
        <dbReference type="ARBA" id="ARBA00023180"/>
    </source>
</evidence>
<name>A0A1J0R9Y2_9TRYP</name>
<dbReference type="AlphaFoldDB" id="A0A1J0R9Y2"/>
<dbReference type="Gene3D" id="1.10.470.10">
    <property type="entry name" value="Variant Surface Glycoprotein, subunit A, domain 2"/>
    <property type="match status" value="1"/>
</dbReference>
<feature type="domain" description="Trypanosome variant surface glycoprotein C-terminal" evidence="10">
    <location>
        <begin position="401"/>
        <end position="500"/>
    </location>
</feature>
<dbReference type="VEuPathDB" id="TriTrypDB:Tb09.v4.0142"/>
<feature type="signal peptide" evidence="8">
    <location>
        <begin position="1"/>
        <end position="29"/>
    </location>
</feature>
<keyword evidence="5" id="KW-0472">Membrane</keyword>
<reference evidence="11" key="1">
    <citation type="submission" date="2016-08" db="EMBL/GenBank/DDBJ databases">
        <title>VSG repertoire of Trypanosoma brucei EATRO 1125.</title>
        <authorList>
            <person name="Cross G.A."/>
        </authorList>
    </citation>
    <scope>NUCLEOTIDE SEQUENCE</scope>
    <source>
        <strain evidence="11">EATRO 1125</strain>
    </source>
</reference>
<comment type="function">
    <text evidence="1">VSG forms a coat on the surface of the parasite. The trypanosome evades the immune response of the host by expressing a series of antigenically distinct VSGs from an estimated 1000 VSG genes.</text>
</comment>
<dbReference type="VEuPathDB" id="TriTrypDB:Tb427_000575300"/>
<accession>A0A1J0R9Y2</accession>
<dbReference type="EMBL" id="KX700731">
    <property type="protein sequence ID" value="APD74687.1"/>
    <property type="molecule type" value="Genomic_DNA"/>
</dbReference>
<dbReference type="SUPFAM" id="SSF58087">
    <property type="entry name" value="Variant surface glycoprotein (N-terminal domain)"/>
    <property type="match status" value="1"/>
</dbReference>
<comment type="subcellular location">
    <subcellularLocation>
        <location evidence="2">Cell membrane</location>
        <topology evidence="2">Lipid-anchor</topology>
        <topology evidence="2">GPI-anchor</topology>
    </subcellularLocation>
</comment>
<dbReference type="InterPro" id="IPR001812">
    <property type="entry name" value="Trypano_VSG_A_N_dom"/>
</dbReference>
<feature type="chain" id="PRO_5012543097" evidence="8">
    <location>
        <begin position="30"/>
        <end position="506"/>
    </location>
</feature>
<dbReference type="GO" id="GO:0042783">
    <property type="term" value="P:symbiont-mediated evasion of host immune response"/>
    <property type="evidence" value="ECO:0007669"/>
    <property type="project" value="InterPro"/>
</dbReference>
<sequence length="506" mass="53541">MVTKERNAALKIVMLVASALTLHPQQALAQTAGRPLADVVGKTLCTYSKTAKRQAANLAQTLQRASSAAKQSRQAQQLAALALAKLPDYKEAAATLLIYATHKIQDAQASIENWTGENTKLVGQAMYSSGRIDELMLLLEGHREDGANGQDKTCLGAAAGGNTVNEFVKTECDTESGHNIEADNSNIGQAATTLSQESTDPEASGGASCKITANLATDYDSHANELPLLGGLLTIHNAGGFKTGQSLQTAAPTNKLISALKNKGAGVAAKLATVTSAAPTSKQELKTLLASKGERAKLQAANDEYNNWKPGAKPEDFDAHIKKVFGAEDGKDSAYAIALEGISIEVPLGGGQTQNKQLYSMQPKDLMAALIGTIAELQTAAATKPACPGHKQTTTESDALCSKIKDANECNSKHFCSYNGTETDSAKKCKFNATKASASDAPVTQGQTGGSETTTWNFKRKLQEECTKAPECKWENNAFKDSIFMVNNKLAPVVYGFTSFVVFSKL</sequence>
<evidence type="ECO:0000256" key="3">
    <source>
        <dbReference type="ARBA" id="ARBA00022475"/>
    </source>
</evidence>
<evidence type="ECO:0000256" key="5">
    <source>
        <dbReference type="ARBA" id="ARBA00023136"/>
    </source>
</evidence>
<dbReference type="Pfam" id="PF10659">
    <property type="entry name" value="Trypan_glycop_C"/>
    <property type="match status" value="1"/>
</dbReference>
<dbReference type="VEuPathDB" id="TriTrypDB:Tb1125.Tb11.v5.0142"/>
<dbReference type="GO" id="GO:0005886">
    <property type="term" value="C:plasma membrane"/>
    <property type="evidence" value="ECO:0007669"/>
    <property type="project" value="UniProtKB-SubCell"/>
</dbReference>
<dbReference type="Gene3D" id="3.90.150.10">
    <property type="entry name" value="Variant Surface Glycoprotein, subunit A domain 1"/>
    <property type="match status" value="1"/>
</dbReference>
<dbReference type="Pfam" id="PF00913">
    <property type="entry name" value="Trypan_glycop"/>
    <property type="match status" value="1"/>
</dbReference>
<dbReference type="Gene3D" id="3.30.1680.40">
    <property type="match status" value="1"/>
</dbReference>
<evidence type="ECO:0000256" key="4">
    <source>
        <dbReference type="ARBA" id="ARBA00022622"/>
    </source>
</evidence>
<organism evidence="11">
    <name type="scientific">Trypanosoma brucei</name>
    <dbReference type="NCBI Taxonomy" id="5691"/>
    <lineage>
        <taxon>Eukaryota</taxon>
        <taxon>Discoba</taxon>
        <taxon>Euglenozoa</taxon>
        <taxon>Kinetoplastea</taxon>
        <taxon>Metakinetoplastina</taxon>
        <taxon>Trypanosomatida</taxon>
        <taxon>Trypanosomatidae</taxon>
        <taxon>Trypanosoma</taxon>
    </lineage>
</organism>
<evidence type="ECO:0000259" key="10">
    <source>
        <dbReference type="Pfam" id="PF10659"/>
    </source>
</evidence>
<proteinExistence type="predicted"/>
<feature type="domain" description="Trypanosome variant surface glycoprotein A-type N-terminal" evidence="9">
    <location>
        <begin position="22"/>
        <end position="332"/>
    </location>
</feature>
<keyword evidence="8" id="KW-0732">Signal</keyword>